<evidence type="ECO:0000256" key="1">
    <source>
        <dbReference type="SAM" id="MobiDB-lite"/>
    </source>
</evidence>
<comment type="caution">
    <text evidence="2">The sequence shown here is derived from an EMBL/GenBank/DDBJ whole genome shotgun (WGS) entry which is preliminary data.</text>
</comment>
<feature type="non-terminal residue" evidence="2">
    <location>
        <position position="1"/>
    </location>
</feature>
<dbReference type="Proteomes" id="UP000257109">
    <property type="component" value="Unassembled WGS sequence"/>
</dbReference>
<proteinExistence type="predicted"/>
<keyword evidence="3" id="KW-1185">Reference proteome</keyword>
<feature type="compositionally biased region" description="Polar residues" evidence="1">
    <location>
        <begin position="11"/>
        <end position="26"/>
    </location>
</feature>
<name>A0A371H9W1_MUCPR</name>
<evidence type="ECO:0000313" key="3">
    <source>
        <dbReference type="Proteomes" id="UP000257109"/>
    </source>
</evidence>
<reference evidence="2" key="1">
    <citation type="submission" date="2018-05" db="EMBL/GenBank/DDBJ databases">
        <title>Draft genome of Mucuna pruriens seed.</title>
        <authorList>
            <person name="Nnadi N.E."/>
            <person name="Vos R."/>
            <person name="Hasami M.H."/>
            <person name="Devisetty U.K."/>
            <person name="Aguiy J.C."/>
        </authorList>
    </citation>
    <scope>NUCLEOTIDE SEQUENCE [LARGE SCALE GENOMIC DNA]</scope>
    <source>
        <strain evidence="2">JCA_2017</strain>
    </source>
</reference>
<accession>A0A371H9W1</accession>
<sequence>MSTRGGEKDPTSPNDMNIPANHNSIRGQELARSATSEVVLKERATIREEHAMIGRRSELKLRVKALTASLETRNMDMETCYGIYTPSKPRPPDLQSLWFWGNYLKG</sequence>
<feature type="region of interest" description="Disordered" evidence="1">
    <location>
        <begin position="1"/>
        <end position="34"/>
    </location>
</feature>
<gene>
    <name evidence="2" type="ORF">CR513_17337</name>
</gene>
<feature type="compositionally biased region" description="Basic and acidic residues" evidence="1">
    <location>
        <begin position="1"/>
        <end position="10"/>
    </location>
</feature>
<protein>
    <submittedName>
        <fullName evidence="2">Uncharacterized protein</fullName>
    </submittedName>
</protein>
<organism evidence="2 3">
    <name type="scientific">Mucuna pruriens</name>
    <name type="common">Velvet bean</name>
    <name type="synonym">Dolichos pruriens</name>
    <dbReference type="NCBI Taxonomy" id="157652"/>
    <lineage>
        <taxon>Eukaryota</taxon>
        <taxon>Viridiplantae</taxon>
        <taxon>Streptophyta</taxon>
        <taxon>Embryophyta</taxon>
        <taxon>Tracheophyta</taxon>
        <taxon>Spermatophyta</taxon>
        <taxon>Magnoliopsida</taxon>
        <taxon>eudicotyledons</taxon>
        <taxon>Gunneridae</taxon>
        <taxon>Pentapetalae</taxon>
        <taxon>rosids</taxon>
        <taxon>fabids</taxon>
        <taxon>Fabales</taxon>
        <taxon>Fabaceae</taxon>
        <taxon>Papilionoideae</taxon>
        <taxon>50 kb inversion clade</taxon>
        <taxon>NPAAA clade</taxon>
        <taxon>indigoferoid/millettioid clade</taxon>
        <taxon>Phaseoleae</taxon>
        <taxon>Mucuna</taxon>
    </lineage>
</organism>
<dbReference type="EMBL" id="QJKJ01003195">
    <property type="protein sequence ID" value="RDX99592.1"/>
    <property type="molecule type" value="Genomic_DNA"/>
</dbReference>
<dbReference type="AlphaFoldDB" id="A0A371H9W1"/>
<evidence type="ECO:0000313" key="2">
    <source>
        <dbReference type="EMBL" id="RDX99592.1"/>
    </source>
</evidence>